<evidence type="ECO:0000256" key="2">
    <source>
        <dbReference type="ARBA" id="ARBA00023002"/>
    </source>
</evidence>
<evidence type="ECO:0000256" key="4">
    <source>
        <dbReference type="RuleBase" id="RU003719"/>
    </source>
</evidence>
<keyword evidence="9" id="KW-1185">Reference proteome</keyword>
<dbReference type="Gene3D" id="3.40.50.720">
    <property type="entry name" value="NAD(P)-binding Rossmann-like Domain"/>
    <property type="match status" value="2"/>
</dbReference>
<evidence type="ECO:0000313" key="8">
    <source>
        <dbReference type="EMBL" id="RZT95355.1"/>
    </source>
</evidence>
<sequence>MDLLIAEPIEAPVLQWLESRHRVQYAPELAHDARALRQSLFNVRAALLPSTVRVDEQLLAFAPVLSVVARVGVGLENLDVEACVRAGVEVVRGAGATAAAEAEFLLGAVLALLRGIDPHLPRPPVPRELAGATVGLIGLAPASRPLSAMLSGFGSRLVGYDPSVHASDQLWGRWRVEPLPLQELLQSADAVCVQLPWYSRYQGLIGERHLGHCKPQQLIVSTSHAALFELEALAQALRSGRVAAAWLDSIDLGLFEPGRPLCGVPNLVTTARLAGRTVEARERAVWTVAQQLDELLSQTTPGPRERRGGGPVSGPMPFEGAAGAAAEPLPVPEARELRASVDEPPTDAPAASGPAPGSR</sequence>
<feature type="region of interest" description="Disordered" evidence="5">
    <location>
        <begin position="295"/>
        <end position="359"/>
    </location>
</feature>
<feature type="compositionally biased region" description="Low complexity" evidence="5">
    <location>
        <begin position="348"/>
        <end position="359"/>
    </location>
</feature>
<dbReference type="GO" id="GO:0051287">
    <property type="term" value="F:NAD binding"/>
    <property type="evidence" value="ECO:0007669"/>
    <property type="project" value="InterPro"/>
</dbReference>
<dbReference type="SUPFAM" id="SSF51735">
    <property type="entry name" value="NAD(P)-binding Rossmann-fold domains"/>
    <property type="match status" value="1"/>
</dbReference>
<dbReference type="InterPro" id="IPR050857">
    <property type="entry name" value="D-2-hydroxyacid_DH"/>
</dbReference>
<keyword evidence="2 4" id="KW-0560">Oxidoreductase</keyword>
<dbReference type="Proteomes" id="UP000293671">
    <property type="component" value="Unassembled WGS sequence"/>
</dbReference>
<dbReference type="AlphaFoldDB" id="A0A4V2FSS5"/>
<reference evidence="8 9" key="1">
    <citation type="submission" date="2019-02" db="EMBL/GenBank/DDBJ databases">
        <title>Genomic Encyclopedia of Type Strains, Phase IV (KMG-IV): sequencing the most valuable type-strain genomes for metagenomic binning, comparative biology and taxonomic classification.</title>
        <authorList>
            <person name="Goeker M."/>
        </authorList>
    </citation>
    <scope>NUCLEOTIDE SEQUENCE [LARGE SCALE GENOMIC DNA]</scope>
    <source>
        <strain evidence="8 9">DSM 19570</strain>
    </source>
</reference>
<feature type="domain" description="D-isomer specific 2-hydroxyacid dehydrogenase catalytic" evidence="6">
    <location>
        <begin position="4"/>
        <end position="300"/>
    </location>
</feature>
<feature type="domain" description="D-isomer specific 2-hydroxyacid dehydrogenase NAD-binding" evidence="7">
    <location>
        <begin position="126"/>
        <end position="271"/>
    </location>
</feature>
<dbReference type="OrthoDB" id="9147650at2"/>
<evidence type="ECO:0000256" key="1">
    <source>
        <dbReference type="ARBA" id="ARBA00005854"/>
    </source>
</evidence>
<evidence type="ECO:0000313" key="9">
    <source>
        <dbReference type="Proteomes" id="UP000293671"/>
    </source>
</evidence>
<dbReference type="InterPro" id="IPR006140">
    <property type="entry name" value="D-isomer_DH_NAD-bd"/>
</dbReference>
<dbReference type="EMBL" id="SHKP01000007">
    <property type="protein sequence ID" value="RZT95355.1"/>
    <property type="molecule type" value="Genomic_DNA"/>
</dbReference>
<dbReference type="Pfam" id="PF02826">
    <property type="entry name" value="2-Hacid_dh_C"/>
    <property type="match status" value="1"/>
</dbReference>
<dbReference type="Pfam" id="PF00389">
    <property type="entry name" value="2-Hacid_dh"/>
    <property type="match status" value="1"/>
</dbReference>
<keyword evidence="3" id="KW-0520">NAD</keyword>
<evidence type="ECO:0000256" key="5">
    <source>
        <dbReference type="SAM" id="MobiDB-lite"/>
    </source>
</evidence>
<name>A0A4V2FSS5_9BURK</name>
<evidence type="ECO:0000259" key="7">
    <source>
        <dbReference type="Pfam" id="PF02826"/>
    </source>
</evidence>
<comment type="caution">
    <text evidence="8">The sequence shown here is derived from an EMBL/GenBank/DDBJ whole genome shotgun (WGS) entry which is preliminary data.</text>
</comment>
<dbReference type="SUPFAM" id="SSF52283">
    <property type="entry name" value="Formate/glycerate dehydrogenase catalytic domain-like"/>
    <property type="match status" value="1"/>
</dbReference>
<evidence type="ECO:0000256" key="3">
    <source>
        <dbReference type="ARBA" id="ARBA00023027"/>
    </source>
</evidence>
<organism evidence="8 9">
    <name type="scientific">Rivibacter subsaxonicus</name>
    <dbReference type="NCBI Taxonomy" id="457575"/>
    <lineage>
        <taxon>Bacteria</taxon>
        <taxon>Pseudomonadati</taxon>
        <taxon>Pseudomonadota</taxon>
        <taxon>Betaproteobacteria</taxon>
        <taxon>Burkholderiales</taxon>
        <taxon>Rivibacter</taxon>
    </lineage>
</organism>
<dbReference type="PANTHER" id="PTHR42789">
    <property type="entry name" value="D-ISOMER SPECIFIC 2-HYDROXYACID DEHYDROGENASE FAMILY PROTEIN (AFU_ORTHOLOGUE AFUA_6G10090)"/>
    <property type="match status" value="1"/>
</dbReference>
<comment type="similarity">
    <text evidence="1 4">Belongs to the D-isomer specific 2-hydroxyacid dehydrogenase family.</text>
</comment>
<gene>
    <name evidence="8" type="ORF">EV670_3110</name>
</gene>
<proteinExistence type="inferred from homology"/>
<accession>A0A4V2FSS5</accession>
<evidence type="ECO:0000259" key="6">
    <source>
        <dbReference type="Pfam" id="PF00389"/>
    </source>
</evidence>
<protein>
    <submittedName>
        <fullName evidence="8">D-3-phosphoglycerate dehydrogenase</fullName>
    </submittedName>
</protein>
<dbReference type="InterPro" id="IPR006139">
    <property type="entry name" value="D-isomer_2_OHA_DH_cat_dom"/>
</dbReference>
<dbReference type="InterPro" id="IPR036291">
    <property type="entry name" value="NAD(P)-bd_dom_sf"/>
</dbReference>
<dbReference type="RefSeq" id="WP_130433697.1">
    <property type="nucleotide sequence ID" value="NZ_SHKP01000007.1"/>
</dbReference>
<dbReference type="GO" id="GO:0016616">
    <property type="term" value="F:oxidoreductase activity, acting on the CH-OH group of donors, NAD or NADP as acceptor"/>
    <property type="evidence" value="ECO:0007669"/>
    <property type="project" value="InterPro"/>
</dbReference>
<dbReference type="PANTHER" id="PTHR42789:SF1">
    <property type="entry name" value="D-ISOMER SPECIFIC 2-HYDROXYACID DEHYDROGENASE FAMILY PROTEIN (AFU_ORTHOLOGUE AFUA_6G10090)"/>
    <property type="match status" value="1"/>
</dbReference>
<feature type="compositionally biased region" description="Low complexity" evidence="5">
    <location>
        <begin position="313"/>
        <end position="328"/>
    </location>
</feature>